<evidence type="ECO:0000256" key="1">
    <source>
        <dbReference type="SAM" id="MobiDB-lite"/>
    </source>
</evidence>
<protein>
    <submittedName>
        <fullName evidence="2">Uncharacterized protein</fullName>
    </submittedName>
</protein>
<evidence type="ECO:0000313" key="3">
    <source>
        <dbReference type="Proteomes" id="UP001066276"/>
    </source>
</evidence>
<evidence type="ECO:0000313" key="2">
    <source>
        <dbReference type="EMBL" id="KAJ1203710.1"/>
    </source>
</evidence>
<dbReference type="Proteomes" id="UP001066276">
    <property type="component" value="Chromosome 2_1"/>
</dbReference>
<keyword evidence="3" id="KW-1185">Reference proteome</keyword>
<gene>
    <name evidence="2" type="ORF">NDU88_007491</name>
</gene>
<feature type="region of interest" description="Disordered" evidence="1">
    <location>
        <begin position="29"/>
        <end position="70"/>
    </location>
</feature>
<comment type="caution">
    <text evidence="2">The sequence shown here is derived from an EMBL/GenBank/DDBJ whole genome shotgun (WGS) entry which is preliminary data.</text>
</comment>
<proteinExistence type="predicted"/>
<reference evidence="2" key="1">
    <citation type="journal article" date="2022" name="bioRxiv">
        <title>Sequencing and chromosome-scale assembly of the giantPleurodeles waltlgenome.</title>
        <authorList>
            <person name="Brown T."/>
            <person name="Elewa A."/>
            <person name="Iarovenko S."/>
            <person name="Subramanian E."/>
            <person name="Araus A.J."/>
            <person name="Petzold A."/>
            <person name="Susuki M."/>
            <person name="Suzuki K.-i.T."/>
            <person name="Hayashi T."/>
            <person name="Toyoda A."/>
            <person name="Oliveira C."/>
            <person name="Osipova E."/>
            <person name="Leigh N.D."/>
            <person name="Simon A."/>
            <person name="Yun M.H."/>
        </authorList>
    </citation>
    <scope>NUCLEOTIDE SEQUENCE</scope>
    <source>
        <strain evidence="2">20211129_DDA</strain>
        <tissue evidence="2">Liver</tissue>
    </source>
</reference>
<sequence>MYPNIFPAAPFLVADSAVAVTVLRPVNSTPGLSSATAGGPTSAPAHSEASRPPPPMGASNPIRDDLRRPHLTGPLCLGHCHSPSPSVFPALIRRLVSGQSSVRHSLTCSLVLHFVS</sequence>
<name>A0AAV7VSR2_PLEWA</name>
<dbReference type="EMBL" id="JANPWB010000003">
    <property type="protein sequence ID" value="KAJ1203710.1"/>
    <property type="molecule type" value="Genomic_DNA"/>
</dbReference>
<organism evidence="2 3">
    <name type="scientific">Pleurodeles waltl</name>
    <name type="common">Iberian ribbed newt</name>
    <dbReference type="NCBI Taxonomy" id="8319"/>
    <lineage>
        <taxon>Eukaryota</taxon>
        <taxon>Metazoa</taxon>
        <taxon>Chordata</taxon>
        <taxon>Craniata</taxon>
        <taxon>Vertebrata</taxon>
        <taxon>Euteleostomi</taxon>
        <taxon>Amphibia</taxon>
        <taxon>Batrachia</taxon>
        <taxon>Caudata</taxon>
        <taxon>Salamandroidea</taxon>
        <taxon>Salamandridae</taxon>
        <taxon>Pleurodelinae</taxon>
        <taxon>Pleurodeles</taxon>
    </lineage>
</organism>
<accession>A0AAV7VSR2</accession>
<dbReference type="AlphaFoldDB" id="A0AAV7VSR2"/>